<evidence type="ECO:0000313" key="2">
    <source>
        <dbReference type="Proteomes" id="UP001223547"/>
    </source>
</evidence>
<name>A0ABT7HDE5_9GAMM</name>
<keyword evidence="2" id="KW-1185">Reference proteome</keyword>
<proteinExistence type="predicted"/>
<organism evidence="1 2">
    <name type="scientific">Marinobacter albus</name>
    <dbReference type="NCBI Taxonomy" id="3030833"/>
    <lineage>
        <taxon>Bacteria</taxon>
        <taxon>Pseudomonadati</taxon>
        <taxon>Pseudomonadota</taxon>
        <taxon>Gammaproteobacteria</taxon>
        <taxon>Pseudomonadales</taxon>
        <taxon>Marinobacteraceae</taxon>
        <taxon>Marinobacter</taxon>
    </lineage>
</organism>
<dbReference type="EMBL" id="JASSQD010000001">
    <property type="protein sequence ID" value="MDK9558049.1"/>
    <property type="molecule type" value="Genomic_DNA"/>
</dbReference>
<evidence type="ECO:0000313" key="1">
    <source>
        <dbReference type="EMBL" id="MDK9558049.1"/>
    </source>
</evidence>
<dbReference type="Proteomes" id="UP001223547">
    <property type="component" value="Unassembled WGS sequence"/>
</dbReference>
<gene>
    <name evidence="1" type="ORF">QQF73_10485</name>
</gene>
<reference evidence="1 2" key="1">
    <citation type="submission" date="2023-05" db="EMBL/GenBank/DDBJ databases">
        <title>Marinobacter albus sp. nov., a marine bacterium isolated from sand in a coastal intertidal zone of huludao.</title>
        <authorList>
            <person name="Deng T."/>
        </authorList>
    </citation>
    <scope>NUCLEOTIDE SEQUENCE [LARGE SCALE GENOMIC DNA]</scope>
    <source>
        <strain evidence="1 2">M216</strain>
    </source>
</reference>
<comment type="caution">
    <text evidence="1">The sequence shown here is derived from an EMBL/GenBank/DDBJ whole genome shotgun (WGS) entry which is preliminary data.</text>
</comment>
<sequence length="128" mass="14894">MFEKFRRKSAAARLQEEQLYEQVLQELSRGEKRAGLWAKALANCDGSEQKAESLYIRYRVQSIKDEIEIMEGISEEAERKSALDKRNEPPHSFTYKGVTIKHNFITYWIEGRSFASAQDAKDFVDRQA</sequence>
<accession>A0ABT7HDE5</accession>
<protein>
    <submittedName>
        <fullName evidence="1">Uncharacterized protein</fullName>
    </submittedName>
</protein>
<dbReference type="RefSeq" id="WP_285368164.1">
    <property type="nucleotide sequence ID" value="NZ_JASSQD010000001.1"/>
</dbReference>